<dbReference type="Proteomes" id="UP000649617">
    <property type="component" value="Unassembled WGS sequence"/>
</dbReference>
<feature type="compositionally biased region" description="Basic and acidic residues" evidence="1">
    <location>
        <begin position="418"/>
        <end position="433"/>
    </location>
</feature>
<evidence type="ECO:0000313" key="3">
    <source>
        <dbReference type="Proteomes" id="UP000649617"/>
    </source>
</evidence>
<reference evidence="2" key="1">
    <citation type="submission" date="2021-02" db="EMBL/GenBank/DDBJ databases">
        <authorList>
            <person name="Dougan E. K."/>
            <person name="Rhodes N."/>
            <person name="Thang M."/>
            <person name="Chan C."/>
        </authorList>
    </citation>
    <scope>NUCLEOTIDE SEQUENCE</scope>
</reference>
<feature type="compositionally biased region" description="Basic and acidic residues" evidence="1">
    <location>
        <begin position="263"/>
        <end position="314"/>
    </location>
</feature>
<feature type="compositionally biased region" description="Basic and acidic residues" evidence="1">
    <location>
        <begin position="232"/>
        <end position="255"/>
    </location>
</feature>
<feature type="compositionally biased region" description="Basic and acidic residues" evidence="1">
    <location>
        <begin position="110"/>
        <end position="127"/>
    </location>
</feature>
<name>A0A812LNT4_SYMPI</name>
<organism evidence="2 3">
    <name type="scientific">Symbiodinium pilosum</name>
    <name type="common">Dinoflagellate</name>
    <dbReference type="NCBI Taxonomy" id="2952"/>
    <lineage>
        <taxon>Eukaryota</taxon>
        <taxon>Sar</taxon>
        <taxon>Alveolata</taxon>
        <taxon>Dinophyceae</taxon>
        <taxon>Suessiales</taxon>
        <taxon>Symbiodiniaceae</taxon>
        <taxon>Symbiodinium</taxon>
    </lineage>
</organism>
<dbReference type="GO" id="GO:0016567">
    <property type="term" value="P:protein ubiquitination"/>
    <property type="evidence" value="ECO:0007669"/>
    <property type="project" value="InterPro"/>
</dbReference>
<dbReference type="OrthoDB" id="447689at2759"/>
<feature type="compositionally biased region" description="Acidic residues" evidence="1">
    <location>
        <begin position="189"/>
        <end position="210"/>
    </location>
</feature>
<evidence type="ECO:0000256" key="1">
    <source>
        <dbReference type="SAM" id="MobiDB-lite"/>
    </source>
</evidence>
<feature type="compositionally biased region" description="Basic and acidic residues" evidence="1">
    <location>
        <begin position="321"/>
        <end position="406"/>
    </location>
</feature>
<comment type="caution">
    <text evidence="2">The sequence shown here is derived from an EMBL/GenBank/DDBJ whole genome shotgun (WGS) entry which is preliminary data.</text>
</comment>
<dbReference type="PANTHER" id="PTHR15439">
    <property type="entry name" value="RETINOBLASTOMA-BINDING PROTEIN 6"/>
    <property type="match status" value="1"/>
</dbReference>
<proteinExistence type="predicted"/>
<feature type="compositionally biased region" description="Low complexity" evidence="1">
    <location>
        <begin position="767"/>
        <end position="787"/>
    </location>
</feature>
<evidence type="ECO:0000313" key="2">
    <source>
        <dbReference type="EMBL" id="CAE7250647.1"/>
    </source>
</evidence>
<feature type="compositionally biased region" description="Acidic residues" evidence="1">
    <location>
        <begin position="160"/>
        <end position="170"/>
    </location>
</feature>
<feature type="compositionally biased region" description="Basic and acidic residues" evidence="1">
    <location>
        <begin position="37"/>
        <end position="46"/>
    </location>
</feature>
<dbReference type="AlphaFoldDB" id="A0A812LNT4"/>
<feature type="compositionally biased region" description="Basic and acidic residues" evidence="1">
    <location>
        <begin position="78"/>
        <end position="101"/>
    </location>
</feature>
<dbReference type="GO" id="GO:0061630">
    <property type="term" value="F:ubiquitin protein ligase activity"/>
    <property type="evidence" value="ECO:0007669"/>
    <property type="project" value="InterPro"/>
</dbReference>
<dbReference type="EMBL" id="CAJNIZ010006520">
    <property type="protein sequence ID" value="CAE7250647.1"/>
    <property type="molecule type" value="Genomic_DNA"/>
</dbReference>
<sequence length="787" mass="86736">MSKKVGANGEVHVLSVYRDPGFTKYCNFRQVKLELKKARKQMKDMKAASPTAKANDKPSPKSILKQSKDEDLATPPKESGKRRLKFQEPEEKKVKAEDGEKQMTAGEAEQILKDLEELRSQKGKPEAEESSDDSSAEQSSAPESSDTESEEGGEGKQDQESAESESESESDSAASDDEKSSAKSGETSSEAEDPAADSESEEDESSEEDSPTPPPPKKSRKSTEAEAVVVAKPEKSAKSERRKENFRAKREDKAAAKAAQEAQVKEEDSRASGKEKKDKSKDKEGKKVQDQAKPKVQDQVKQDQKKAAGKDEKQRNKKAKNKETKKQEKEEDDTSVKEKVGSQKEKKSKEEQAGTEAKESESRTAKKKQEDEQRKAKEQKSKDEKKKGNKEKSDKKRRRENEKQTEEQSPDEAASDAGKNDEEKKSGDDKKLKAAEGAGLAGVCNSSTHHKEWLRYNRWLKNPKRFPAQLTSKLQSEGGRLTLFKDYLDAKGDAKAILAKHSQTLTESNASQVKYGFRGETWLRNAHGDTKAEKIMKRKQSMGLTIEDPEDPDDVLYFVLVNIDVKNVNELKRITSLEIAGTVDPDLLKAFTEAGGVLDPAAMKFGDLATSSGMGKALEFATSSGVKAKAKKSRGKGGGGSAKSEEEDANKVTAKTPREKGEALMVKVLRDANSCRDHAFKLKPLEMSETLIAQLKAVEMKLQHQARVLQQLVKKGRNKNKHYANAISEVEKWSEVAKERVDLAKALIRAAEKSKKDKADKEKDPKLSSSTKSGGKAASEGSASNAK</sequence>
<dbReference type="InterPro" id="IPR033489">
    <property type="entry name" value="RBBP6"/>
</dbReference>
<feature type="compositionally biased region" description="Basic and acidic residues" evidence="1">
    <location>
        <begin position="751"/>
        <end position="766"/>
    </location>
</feature>
<feature type="region of interest" description="Disordered" evidence="1">
    <location>
        <begin position="628"/>
        <end position="656"/>
    </location>
</feature>
<keyword evidence="3" id="KW-1185">Reference proteome</keyword>
<feature type="region of interest" description="Disordered" evidence="1">
    <location>
        <begin position="751"/>
        <end position="787"/>
    </location>
</feature>
<feature type="region of interest" description="Disordered" evidence="1">
    <location>
        <begin position="37"/>
        <end position="433"/>
    </location>
</feature>
<accession>A0A812LNT4</accession>
<gene>
    <name evidence="2" type="ORF">SPIL2461_LOCUS4812</name>
</gene>
<protein>
    <submittedName>
        <fullName evidence="2">Uncharacterized protein</fullName>
    </submittedName>
</protein>
<dbReference type="GO" id="GO:0006397">
    <property type="term" value="P:mRNA processing"/>
    <property type="evidence" value="ECO:0007669"/>
    <property type="project" value="InterPro"/>
</dbReference>